<dbReference type="Proteomes" id="UP000252519">
    <property type="component" value="Unassembled WGS sequence"/>
</dbReference>
<comment type="caution">
    <text evidence="2">The sequence shown here is derived from an EMBL/GenBank/DDBJ whole genome shotgun (WGS) entry which is preliminary data.</text>
</comment>
<evidence type="ECO:0000256" key="1">
    <source>
        <dbReference type="SAM" id="MobiDB-lite"/>
    </source>
</evidence>
<feature type="region of interest" description="Disordered" evidence="1">
    <location>
        <begin position="1"/>
        <end position="148"/>
    </location>
</feature>
<reference evidence="2 3" key="1">
    <citation type="submission" date="2014-10" db="EMBL/GenBank/DDBJ databases">
        <title>Draft genome of the hookworm Ancylostoma caninum.</title>
        <authorList>
            <person name="Mitreva M."/>
        </authorList>
    </citation>
    <scope>NUCLEOTIDE SEQUENCE [LARGE SCALE GENOMIC DNA]</scope>
    <source>
        <strain evidence="2 3">Baltimore</strain>
    </source>
</reference>
<evidence type="ECO:0000313" key="2">
    <source>
        <dbReference type="EMBL" id="RCN46554.1"/>
    </source>
</evidence>
<evidence type="ECO:0000313" key="3">
    <source>
        <dbReference type="Proteomes" id="UP000252519"/>
    </source>
</evidence>
<organism evidence="2 3">
    <name type="scientific">Ancylostoma caninum</name>
    <name type="common">Dog hookworm</name>
    <dbReference type="NCBI Taxonomy" id="29170"/>
    <lineage>
        <taxon>Eukaryota</taxon>
        <taxon>Metazoa</taxon>
        <taxon>Ecdysozoa</taxon>
        <taxon>Nematoda</taxon>
        <taxon>Chromadorea</taxon>
        <taxon>Rhabditida</taxon>
        <taxon>Rhabditina</taxon>
        <taxon>Rhabditomorpha</taxon>
        <taxon>Strongyloidea</taxon>
        <taxon>Ancylostomatidae</taxon>
        <taxon>Ancylostomatinae</taxon>
        <taxon>Ancylostoma</taxon>
    </lineage>
</organism>
<feature type="compositionally biased region" description="Basic residues" evidence="1">
    <location>
        <begin position="135"/>
        <end position="148"/>
    </location>
</feature>
<dbReference type="AlphaFoldDB" id="A0A368GQF1"/>
<accession>A0A368GQF1</accession>
<keyword evidence="3" id="KW-1185">Reference proteome</keyword>
<name>A0A368GQF1_ANCCA</name>
<dbReference type="EMBL" id="JOJR01000077">
    <property type="protein sequence ID" value="RCN46554.1"/>
    <property type="molecule type" value="Genomic_DNA"/>
</dbReference>
<feature type="compositionally biased region" description="Basic and acidic residues" evidence="1">
    <location>
        <begin position="58"/>
        <end position="74"/>
    </location>
</feature>
<sequence length="148" mass="16857">MIAVDNTHAKESNMRDAITKKMETLLAETDSPGARRTRDDQLKAVLPDSDEESLPSLDKSDIDSTLYHMRDPQKERKKREKASAKRTDRKQRREEKQQKATPVLSSTSNDSLPSLNKIRFDDHIVAITDPEPQHKPPKKSKKKKLKGG</sequence>
<gene>
    <name evidence="2" type="ORF">ANCCAN_07414</name>
</gene>
<feature type="compositionally biased region" description="Basic and acidic residues" evidence="1">
    <location>
        <begin position="7"/>
        <end position="23"/>
    </location>
</feature>
<feature type="compositionally biased region" description="Polar residues" evidence="1">
    <location>
        <begin position="99"/>
        <end position="114"/>
    </location>
</feature>
<protein>
    <submittedName>
        <fullName evidence="2">Uncharacterized protein</fullName>
    </submittedName>
</protein>
<feature type="compositionally biased region" description="Basic and acidic residues" evidence="1">
    <location>
        <begin position="81"/>
        <end position="98"/>
    </location>
</feature>
<proteinExistence type="predicted"/>